<proteinExistence type="predicted"/>
<dbReference type="AlphaFoldDB" id="A0A3M7QSH8"/>
<dbReference type="PANTHER" id="PTHR10974:SF1">
    <property type="entry name" value="FI08016P-RELATED"/>
    <property type="match status" value="1"/>
</dbReference>
<gene>
    <name evidence="1" type="ORF">BpHYR1_053465</name>
</gene>
<name>A0A3M7QSH8_BRAPC</name>
<organism evidence="1 2">
    <name type="scientific">Brachionus plicatilis</name>
    <name type="common">Marine rotifer</name>
    <name type="synonym">Brachionus muelleri</name>
    <dbReference type="NCBI Taxonomy" id="10195"/>
    <lineage>
        <taxon>Eukaryota</taxon>
        <taxon>Metazoa</taxon>
        <taxon>Spiralia</taxon>
        <taxon>Gnathifera</taxon>
        <taxon>Rotifera</taxon>
        <taxon>Eurotatoria</taxon>
        <taxon>Monogononta</taxon>
        <taxon>Pseudotrocha</taxon>
        <taxon>Ploima</taxon>
        <taxon>Brachionidae</taxon>
        <taxon>Brachionus</taxon>
    </lineage>
</organism>
<comment type="caution">
    <text evidence="1">The sequence shown here is derived from an EMBL/GenBank/DDBJ whole genome shotgun (WGS) entry which is preliminary data.</text>
</comment>
<dbReference type="Proteomes" id="UP000276133">
    <property type="component" value="Unassembled WGS sequence"/>
</dbReference>
<dbReference type="GO" id="GO:0005615">
    <property type="term" value="C:extracellular space"/>
    <property type="evidence" value="ECO:0007669"/>
    <property type="project" value="TreeGrafter"/>
</dbReference>
<dbReference type="Pfam" id="PF02995">
    <property type="entry name" value="DUF229"/>
    <property type="match status" value="1"/>
</dbReference>
<dbReference type="InterPro" id="IPR017850">
    <property type="entry name" value="Alkaline_phosphatase_core_sf"/>
</dbReference>
<sequence length="279" mass="32573">MYNSKANFVAIMHYGENTHGNNAKANLLDDDLEIFLKYNYENGNLDNTALFLFSDHGVRYNSDRQGEQGDLEERLPFFSIYLPQKFKQENKKKILNLFRNSNQFTTPLDIYQTIRDLACIKQEKVGIRSISLLDQIPANRTCEHVGAPMHFCTCINDWKHLKIDDKFSKKVVIDVFREMNSLLTQVNTYCEILVLKELNLVKYANLNDGKLVRLQFVTKANNGIYEATIFYDKNQKYYIEPVSSISRLDVYGLRTQCIPSFSQKLHLTKDLRKFCFCKK</sequence>
<evidence type="ECO:0000313" key="2">
    <source>
        <dbReference type="Proteomes" id="UP000276133"/>
    </source>
</evidence>
<protein>
    <submittedName>
        <fullName evidence="1">Uncharacterized protein</fullName>
    </submittedName>
</protein>
<reference evidence="1 2" key="1">
    <citation type="journal article" date="2018" name="Sci. Rep.">
        <title>Genomic signatures of local adaptation to the degree of environmental predictability in rotifers.</title>
        <authorList>
            <person name="Franch-Gras L."/>
            <person name="Hahn C."/>
            <person name="Garcia-Roger E.M."/>
            <person name="Carmona M.J."/>
            <person name="Serra M."/>
            <person name="Gomez A."/>
        </authorList>
    </citation>
    <scope>NUCLEOTIDE SEQUENCE [LARGE SCALE GENOMIC DNA]</scope>
    <source>
        <strain evidence="1">HYR1</strain>
    </source>
</reference>
<dbReference type="Gene3D" id="3.40.720.10">
    <property type="entry name" value="Alkaline Phosphatase, subunit A"/>
    <property type="match status" value="1"/>
</dbReference>
<dbReference type="OrthoDB" id="413313at2759"/>
<keyword evidence="2" id="KW-1185">Reference proteome</keyword>
<dbReference type="EMBL" id="REGN01005290">
    <property type="protein sequence ID" value="RNA13935.1"/>
    <property type="molecule type" value="Genomic_DNA"/>
</dbReference>
<dbReference type="InterPro" id="IPR004245">
    <property type="entry name" value="DUF229"/>
</dbReference>
<evidence type="ECO:0000313" key="1">
    <source>
        <dbReference type="EMBL" id="RNA13935.1"/>
    </source>
</evidence>
<accession>A0A3M7QSH8</accession>
<dbReference type="STRING" id="10195.A0A3M7QSH8"/>
<dbReference type="SUPFAM" id="SSF53649">
    <property type="entry name" value="Alkaline phosphatase-like"/>
    <property type="match status" value="1"/>
</dbReference>
<dbReference type="PANTHER" id="PTHR10974">
    <property type="entry name" value="FI08016P-RELATED"/>
    <property type="match status" value="1"/>
</dbReference>